<evidence type="ECO:0000313" key="2">
    <source>
        <dbReference type="Proteomes" id="UP000215914"/>
    </source>
</evidence>
<accession>A0A9K3JFL8</accession>
<name>A0A9K3JFL8_HELAN</name>
<evidence type="ECO:0000313" key="1">
    <source>
        <dbReference type="EMBL" id="KAF5814096.1"/>
    </source>
</evidence>
<dbReference type="AlphaFoldDB" id="A0A9K3JFL8"/>
<reference evidence="1" key="2">
    <citation type="submission" date="2020-06" db="EMBL/GenBank/DDBJ databases">
        <title>Helianthus annuus Genome sequencing and assembly Release 2.</title>
        <authorList>
            <person name="Gouzy J."/>
            <person name="Langlade N."/>
            <person name="Munos S."/>
        </authorList>
    </citation>
    <scope>NUCLEOTIDE SEQUENCE</scope>
    <source>
        <tissue evidence="1">Leaves</tissue>
    </source>
</reference>
<sequence length="75" mass="8808">MVLVAPRDGVTWSRPGADVRVAKGERAHPRKKKFSAKLRRKSRPHLLEFFVRTPWNVFVRAPLVKSVINLYFKFF</sequence>
<comment type="caution">
    <text evidence="1">The sequence shown here is derived from an EMBL/GenBank/DDBJ whole genome shotgun (WGS) entry which is preliminary data.</text>
</comment>
<proteinExistence type="predicted"/>
<dbReference type="EMBL" id="MNCJ02000318">
    <property type="protein sequence ID" value="KAF5814096.1"/>
    <property type="molecule type" value="Genomic_DNA"/>
</dbReference>
<gene>
    <name evidence="1" type="ORF">HanXRQr2_Chr03g0106671</name>
</gene>
<keyword evidence="2" id="KW-1185">Reference proteome</keyword>
<protein>
    <submittedName>
        <fullName evidence="1">Uncharacterized protein</fullName>
    </submittedName>
</protein>
<organism evidence="1 2">
    <name type="scientific">Helianthus annuus</name>
    <name type="common">Common sunflower</name>
    <dbReference type="NCBI Taxonomy" id="4232"/>
    <lineage>
        <taxon>Eukaryota</taxon>
        <taxon>Viridiplantae</taxon>
        <taxon>Streptophyta</taxon>
        <taxon>Embryophyta</taxon>
        <taxon>Tracheophyta</taxon>
        <taxon>Spermatophyta</taxon>
        <taxon>Magnoliopsida</taxon>
        <taxon>eudicotyledons</taxon>
        <taxon>Gunneridae</taxon>
        <taxon>Pentapetalae</taxon>
        <taxon>asterids</taxon>
        <taxon>campanulids</taxon>
        <taxon>Asterales</taxon>
        <taxon>Asteraceae</taxon>
        <taxon>Asteroideae</taxon>
        <taxon>Heliantheae alliance</taxon>
        <taxon>Heliantheae</taxon>
        <taxon>Helianthus</taxon>
    </lineage>
</organism>
<reference evidence="1" key="1">
    <citation type="journal article" date="2017" name="Nature">
        <title>The sunflower genome provides insights into oil metabolism, flowering and Asterid evolution.</title>
        <authorList>
            <person name="Badouin H."/>
            <person name="Gouzy J."/>
            <person name="Grassa C.J."/>
            <person name="Murat F."/>
            <person name="Staton S.E."/>
            <person name="Cottret L."/>
            <person name="Lelandais-Briere C."/>
            <person name="Owens G.L."/>
            <person name="Carrere S."/>
            <person name="Mayjonade B."/>
            <person name="Legrand L."/>
            <person name="Gill N."/>
            <person name="Kane N.C."/>
            <person name="Bowers J.E."/>
            <person name="Hubner S."/>
            <person name="Bellec A."/>
            <person name="Berard A."/>
            <person name="Berges H."/>
            <person name="Blanchet N."/>
            <person name="Boniface M.C."/>
            <person name="Brunel D."/>
            <person name="Catrice O."/>
            <person name="Chaidir N."/>
            <person name="Claudel C."/>
            <person name="Donnadieu C."/>
            <person name="Faraut T."/>
            <person name="Fievet G."/>
            <person name="Helmstetter N."/>
            <person name="King M."/>
            <person name="Knapp S.J."/>
            <person name="Lai Z."/>
            <person name="Le Paslier M.C."/>
            <person name="Lippi Y."/>
            <person name="Lorenzon L."/>
            <person name="Mandel J.R."/>
            <person name="Marage G."/>
            <person name="Marchand G."/>
            <person name="Marquand E."/>
            <person name="Bret-Mestries E."/>
            <person name="Morien E."/>
            <person name="Nambeesan S."/>
            <person name="Nguyen T."/>
            <person name="Pegot-Espagnet P."/>
            <person name="Pouilly N."/>
            <person name="Raftis F."/>
            <person name="Sallet E."/>
            <person name="Schiex T."/>
            <person name="Thomas J."/>
            <person name="Vandecasteele C."/>
            <person name="Vares D."/>
            <person name="Vear F."/>
            <person name="Vautrin S."/>
            <person name="Crespi M."/>
            <person name="Mangin B."/>
            <person name="Burke J.M."/>
            <person name="Salse J."/>
            <person name="Munos S."/>
            <person name="Vincourt P."/>
            <person name="Rieseberg L.H."/>
            <person name="Langlade N.B."/>
        </authorList>
    </citation>
    <scope>NUCLEOTIDE SEQUENCE</scope>
    <source>
        <tissue evidence="1">Leaves</tissue>
    </source>
</reference>
<dbReference type="Gramene" id="mRNA:HanXRQr2_Chr03g0106671">
    <property type="protein sequence ID" value="CDS:HanXRQr2_Chr03g0106671.1"/>
    <property type="gene ID" value="HanXRQr2_Chr03g0106671"/>
</dbReference>
<dbReference type="Proteomes" id="UP000215914">
    <property type="component" value="Unassembled WGS sequence"/>
</dbReference>